<name>A0ABN8N858_9CNID</name>
<keyword evidence="3" id="KW-1185">Reference proteome</keyword>
<proteinExistence type="predicted"/>
<feature type="non-terminal residue" evidence="2">
    <location>
        <position position="154"/>
    </location>
</feature>
<dbReference type="EMBL" id="CALNXI010000766">
    <property type="protein sequence ID" value="CAH3045103.1"/>
    <property type="molecule type" value="Genomic_DNA"/>
</dbReference>
<reference evidence="2 3" key="1">
    <citation type="submission" date="2022-05" db="EMBL/GenBank/DDBJ databases">
        <authorList>
            <consortium name="Genoscope - CEA"/>
            <person name="William W."/>
        </authorList>
    </citation>
    <scope>NUCLEOTIDE SEQUENCE [LARGE SCALE GENOMIC DNA]</scope>
</reference>
<dbReference type="Proteomes" id="UP001159427">
    <property type="component" value="Unassembled WGS sequence"/>
</dbReference>
<dbReference type="PROSITE" id="PS50878">
    <property type="entry name" value="RT_POL"/>
    <property type="match status" value="1"/>
</dbReference>
<accession>A0ABN8N858</accession>
<dbReference type="PANTHER" id="PTHR21301:SF10">
    <property type="entry name" value="REVERSE TRANSCRIPTASE DOMAIN-CONTAINING PROTEIN"/>
    <property type="match status" value="1"/>
</dbReference>
<organism evidence="2 3">
    <name type="scientific">Porites evermanni</name>
    <dbReference type="NCBI Taxonomy" id="104178"/>
    <lineage>
        <taxon>Eukaryota</taxon>
        <taxon>Metazoa</taxon>
        <taxon>Cnidaria</taxon>
        <taxon>Anthozoa</taxon>
        <taxon>Hexacorallia</taxon>
        <taxon>Scleractinia</taxon>
        <taxon>Fungiina</taxon>
        <taxon>Poritidae</taxon>
        <taxon>Porites</taxon>
    </lineage>
</organism>
<feature type="non-terminal residue" evidence="2">
    <location>
        <position position="1"/>
    </location>
</feature>
<evidence type="ECO:0000313" key="2">
    <source>
        <dbReference type="EMBL" id="CAH3045103.1"/>
    </source>
</evidence>
<sequence>KFHLLPKIHKPGNSGRPIVSACSCPTENLALYLDKVTAPFVRGLESYVKDTTHILNILDSFRFINDGGQSLVFTMDIKSLYTVIPNDEGLVSLKYFLDKREVKDPPTDTLVRMAELLLTLNTFEFNGDYYKQVGGVAMGSRLGPNYSCLFVGYV</sequence>
<feature type="domain" description="Reverse transcriptase" evidence="1">
    <location>
        <begin position="1"/>
        <end position="154"/>
    </location>
</feature>
<dbReference type="PANTHER" id="PTHR21301">
    <property type="entry name" value="REVERSE TRANSCRIPTASE"/>
    <property type="match status" value="1"/>
</dbReference>
<protein>
    <recommendedName>
        <fullName evidence="1">Reverse transcriptase domain-containing protein</fullName>
    </recommendedName>
</protein>
<comment type="caution">
    <text evidence="2">The sequence shown here is derived from an EMBL/GenBank/DDBJ whole genome shotgun (WGS) entry which is preliminary data.</text>
</comment>
<evidence type="ECO:0000313" key="3">
    <source>
        <dbReference type="Proteomes" id="UP001159427"/>
    </source>
</evidence>
<dbReference type="InterPro" id="IPR000477">
    <property type="entry name" value="RT_dom"/>
</dbReference>
<gene>
    <name evidence="2" type="ORF">PEVE_00040982</name>
</gene>
<evidence type="ECO:0000259" key="1">
    <source>
        <dbReference type="PROSITE" id="PS50878"/>
    </source>
</evidence>